<dbReference type="Gene3D" id="3.40.50.1820">
    <property type="entry name" value="alpha/beta hydrolase"/>
    <property type="match status" value="1"/>
</dbReference>
<gene>
    <name evidence="2" type="ORF">QY95_00428</name>
</gene>
<dbReference type="InterPro" id="IPR029058">
    <property type="entry name" value="AB_hydrolase_fold"/>
</dbReference>
<organism evidence="2 3">
    <name type="scientific">Bacillus thermotolerans</name>
    <name type="common">Quasibacillus thermotolerans</name>
    <dbReference type="NCBI Taxonomy" id="1221996"/>
    <lineage>
        <taxon>Bacteria</taxon>
        <taxon>Bacillati</taxon>
        <taxon>Bacillota</taxon>
        <taxon>Bacilli</taxon>
        <taxon>Bacillales</taxon>
        <taxon>Bacillaceae</taxon>
        <taxon>Bacillus</taxon>
    </lineage>
</organism>
<name>A0A0F5I9L1_BACTR</name>
<dbReference type="RefSeq" id="WP_040037357.1">
    <property type="nucleotide sequence ID" value="NZ_JWIQ02000042.1"/>
</dbReference>
<dbReference type="OrthoDB" id="9797695at2"/>
<keyword evidence="2" id="KW-0378">Hydrolase</keyword>
<dbReference type="SUPFAM" id="SSF53474">
    <property type="entry name" value="alpha/beta-Hydrolases"/>
    <property type="match status" value="1"/>
</dbReference>
<dbReference type="GO" id="GO:0016787">
    <property type="term" value="F:hydrolase activity"/>
    <property type="evidence" value="ECO:0007669"/>
    <property type="project" value="UniProtKB-KW"/>
</dbReference>
<dbReference type="Pfam" id="PF12697">
    <property type="entry name" value="Abhydrolase_6"/>
    <property type="match status" value="1"/>
</dbReference>
<evidence type="ECO:0000313" key="2">
    <source>
        <dbReference type="EMBL" id="KKB42005.1"/>
    </source>
</evidence>
<dbReference type="STRING" id="1221996.QY95_00428"/>
<comment type="caution">
    <text evidence="2">The sequence shown here is derived from an EMBL/GenBank/DDBJ whole genome shotgun (WGS) entry which is preliminary data.</text>
</comment>
<dbReference type="Proteomes" id="UP000031563">
    <property type="component" value="Unassembled WGS sequence"/>
</dbReference>
<dbReference type="PANTHER" id="PTHR46438">
    <property type="entry name" value="ALPHA/BETA-HYDROLASES SUPERFAMILY PROTEIN"/>
    <property type="match status" value="1"/>
</dbReference>
<proteinExistence type="predicted"/>
<reference evidence="2" key="1">
    <citation type="submission" date="2015-02" db="EMBL/GenBank/DDBJ databases">
        <title>Genome Assembly of Bacillaceae bacterium MTCC 8252.</title>
        <authorList>
            <person name="Verma A."/>
            <person name="Khatri I."/>
            <person name="Mual P."/>
            <person name="Subramanian S."/>
            <person name="Krishnamurthi S."/>
        </authorList>
    </citation>
    <scope>NUCLEOTIDE SEQUENCE [LARGE SCALE GENOMIC DNA]</scope>
    <source>
        <strain evidence="2">MTCC 8252</strain>
    </source>
</reference>
<sequence>MRREQTINGIRLSYEWLPCPGSTRTIVLLHGFLSSSFSFRKLIPLLRGHFSVLTIDWPPFGYTERPRYYTYSYENTAKTLASFIQQMISEPVTLTGHSMGGQLVLQILKHSPSLADQAILLCASGYIPRAKGRLIAASYLPFADFFVKRWLEKSGVEGNLRRVVFDQAMIDEEMIQGYSHPFETRAIFKGLARFLRHREDDLTSEELQKLQTPCLLIWGEHDRIVPLSVGRRLAADLPNSRIKIIKKAGHLLPEEKPEETARLMKQFISQS</sequence>
<dbReference type="EMBL" id="JWIR02000016">
    <property type="protein sequence ID" value="KKB42005.1"/>
    <property type="molecule type" value="Genomic_DNA"/>
</dbReference>
<protein>
    <submittedName>
        <fullName evidence="2">Hydrolase, alpha/beta fold family</fullName>
    </submittedName>
</protein>
<keyword evidence="3" id="KW-1185">Reference proteome</keyword>
<dbReference type="PRINTS" id="PR00111">
    <property type="entry name" value="ABHYDROLASE"/>
</dbReference>
<accession>A0A0F5I9L1</accession>
<evidence type="ECO:0000259" key="1">
    <source>
        <dbReference type="Pfam" id="PF12697"/>
    </source>
</evidence>
<feature type="domain" description="AB hydrolase-1" evidence="1">
    <location>
        <begin position="26"/>
        <end position="262"/>
    </location>
</feature>
<dbReference type="InterPro" id="IPR000073">
    <property type="entry name" value="AB_hydrolase_1"/>
</dbReference>
<dbReference type="AlphaFoldDB" id="A0A0F5I9L1"/>
<evidence type="ECO:0000313" key="3">
    <source>
        <dbReference type="Proteomes" id="UP000031563"/>
    </source>
</evidence>
<dbReference type="PANTHER" id="PTHR46438:SF11">
    <property type="entry name" value="LIPASE-RELATED"/>
    <property type="match status" value="1"/>
</dbReference>